<dbReference type="InterPro" id="IPR033762">
    <property type="entry name" value="MCM_OB"/>
</dbReference>
<dbReference type="InterPro" id="IPR031327">
    <property type="entry name" value="MCM"/>
</dbReference>
<dbReference type="Gene3D" id="2.20.28.10">
    <property type="match status" value="1"/>
</dbReference>
<feature type="domain" description="MCM OB" evidence="4">
    <location>
        <begin position="261"/>
        <end position="315"/>
    </location>
</feature>
<feature type="compositionally biased region" description="Pro residues" evidence="3">
    <location>
        <begin position="165"/>
        <end position="174"/>
    </location>
</feature>
<accession>A0ABQ8UVM3</accession>
<dbReference type="EMBL" id="JAPMOS010000002">
    <property type="protein sequence ID" value="KAJ4462516.1"/>
    <property type="molecule type" value="Genomic_DNA"/>
</dbReference>
<organism evidence="5 6">
    <name type="scientific">Paratrimastix pyriformis</name>
    <dbReference type="NCBI Taxonomy" id="342808"/>
    <lineage>
        <taxon>Eukaryota</taxon>
        <taxon>Metamonada</taxon>
        <taxon>Preaxostyla</taxon>
        <taxon>Paratrimastigidae</taxon>
        <taxon>Paratrimastix</taxon>
    </lineage>
</organism>
<proteinExistence type="inferred from homology"/>
<dbReference type="Gene3D" id="2.40.50.140">
    <property type="entry name" value="Nucleic acid-binding proteins"/>
    <property type="match status" value="1"/>
</dbReference>
<feature type="region of interest" description="Disordered" evidence="3">
    <location>
        <begin position="1"/>
        <end position="24"/>
    </location>
</feature>
<reference evidence="5" key="1">
    <citation type="journal article" date="2022" name="bioRxiv">
        <title>Genomics of Preaxostyla Flagellates Illuminates Evolutionary Transitions and the Path Towards Mitochondrial Loss.</title>
        <authorList>
            <person name="Novak L.V.F."/>
            <person name="Treitli S.C."/>
            <person name="Pyrih J."/>
            <person name="Halakuc P."/>
            <person name="Pipaliya S.V."/>
            <person name="Vacek V."/>
            <person name="Brzon O."/>
            <person name="Soukal P."/>
            <person name="Eme L."/>
            <person name="Dacks J.B."/>
            <person name="Karnkowska A."/>
            <person name="Elias M."/>
            <person name="Hampl V."/>
        </authorList>
    </citation>
    <scope>NUCLEOTIDE SEQUENCE</scope>
    <source>
        <strain evidence="5">RCP-MX</strain>
    </source>
</reference>
<name>A0ABQ8UVM3_9EUKA</name>
<dbReference type="PANTHER" id="PTHR11630:SF66">
    <property type="entry name" value="DNA REPLICATION LICENSING FACTOR MCM4"/>
    <property type="match status" value="1"/>
</dbReference>
<keyword evidence="2" id="KW-0235">DNA replication</keyword>
<evidence type="ECO:0000313" key="5">
    <source>
        <dbReference type="EMBL" id="KAJ4462516.1"/>
    </source>
</evidence>
<evidence type="ECO:0000259" key="4">
    <source>
        <dbReference type="Pfam" id="PF17207"/>
    </source>
</evidence>
<evidence type="ECO:0000256" key="3">
    <source>
        <dbReference type="SAM" id="MobiDB-lite"/>
    </source>
</evidence>
<comment type="similarity">
    <text evidence="1">Belongs to the MCM family.</text>
</comment>
<sequence length="442" mass="48552">MKSAVSDLPSRVPDSELPLPSDMGFGTDLGLRTDLLTEDPGAAHADTDGTTQHIWGTEVSIVDTIKEMRDFIDTFPDPRSGEPGLYLKRLDEIIAQELWTIPVDAQHVLPQSTYPLSPDPPIPDRDPLPDSTFSKAALQQYEAARTKGSEPGSELVPGSDLGFLPPAPPVEPTRPPEMYDEAYVTQKVGVQCFRLKEIKHMRGLHPLDIDKMVAVEGIVIRTGSLIPEIREVPPVRPLCTTAALVTFYLSRMTTTTTPTPVFQCTRCGNCESHQLERSRVVEPSTCSSCRTPHSMTLSHVLSKYANKQVVKLQEAVVSMTLSHVLSKYANKQVVKLQEAVGLQHESHVLSKYANKQVVKLQEAIDVTSKPLSAMCPSPINSRRVINPIHSPIQMQDPPRASCEAPSCPFLINPRAVQHNTPAHVHFVSLSRGEAQLINPLAA</sequence>
<dbReference type="Pfam" id="PF17207">
    <property type="entry name" value="MCM_OB"/>
    <property type="match status" value="1"/>
</dbReference>
<dbReference type="PANTHER" id="PTHR11630">
    <property type="entry name" value="DNA REPLICATION LICENSING FACTOR MCM FAMILY MEMBER"/>
    <property type="match status" value="1"/>
</dbReference>
<dbReference type="SUPFAM" id="SSF50249">
    <property type="entry name" value="Nucleic acid-binding proteins"/>
    <property type="match status" value="2"/>
</dbReference>
<dbReference type="InterPro" id="IPR012340">
    <property type="entry name" value="NA-bd_OB-fold"/>
</dbReference>
<evidence type="ECO:0000256" key="2">
    <source>
        <dbReference type="ARBA" id="ARBA00022705"/>
    </source>
</evidence>
<feature type="region of interest" description="Disordered" evidence="3">
    <location>
        <begin position="143"/>
        <end position="174"/>
    </location>
</feature>
<gene>
    <name evidence="5" type="ORF">PAPYR_488</name>
</gene>
<evidence type="ECO:0000256" key="1">
    <source>
        <dbReference type="ARBA" id="ARBA00008010"/>
    </source>
</evidence>
<keyword evidence="6" id="KW-1185">Reference proteome</keyword>
<comment type="caution">
    <text evidence="5">The sequence shown here is derived from an EMBL/GenBank/DDBJ whole genome shotgun (WGS) entry which is preliminary data.</text>
</comment>
<protein>
    <recommendedName>
        <fullName evidence="4">MCM OB domain-containing protein</fullName>
    </recommendedName>
</protein>
<evidence type="ECO:0000313" key="6">
    <source>
        <dbReference type="Proteomes" id="UP001141327"/>
    </source>
</evidence>
<dbReference type="Proteomes" id="UP001141327">
    <property type="component" value="Unassembled WGS sequence"/>
</dbReference>